<proteinExistence type="predicted"/>
<reference evidence="1" key="1">
    <citation type="journal article" date="2014" name="Front. Microbiol.">
        <title>High frequency of phylogenetically diverse reductive dehalogenase-homologous genes in deep subseafloor sedimentary metagenomes.</title>
        <authorList>
            <person name="Kawai M."/>
            <person name="Futagami T."/>
            <person name="Toyoda A."/>
            <person name="Takaki Y."/>
            <person name="Nishi S."/>
            <person name="Hori S."/>
            <person name="Arai W."/>
            <person name="Tsubouchi T."/>
            <person name="Morono Y."/>
            <person name="Uchiyama I."/>
            <person name="Ito T."/>
            <person name="Fujiyama A."/>
            <person name="Inagaki F."/>
            <person name="Takami H."/>
        </authorList>
    </citation>
    <scope>NUCLEOTIDE SEQUENCE</scope>
    <source>
        <strain evidence="1">Expedition CK06-06</strain>
    </source>
</reference>
<protein>
    <submittedName>
        <fullName evidence="1">Uncharacterized protein</fullName>
    </submittedName>
</protein>
<name>X1FXC5_9ZZZZ</name>
<sequence>MKAALEWGATLPLTAEQRAALGTLCCRIGGSVPRAELIAERRKRQEAERRAEELEARLTKQ</sequence>
<feature type="non-terminal residue" evidence="1">
    <location>
        <position position="61"/>
    </location>
</feature>
<comment type="caution">
    <text evidence="1">The sequence shown here is derived from an EMBL/GenBank/DDBJ whole genome shotgun (WGS) entry which is preliminary data.</text>
</comment>
<accession>X1FXC5</accession>
<organism evidence="1">
    <name type="scientific">marine sediment metagenome</name>
    <dbReference type="NCBI Taxonomy" id="412755"/>
    <lineage>
        <taxon>unclassified sequences</taxon>
        <taxon>metagenomes</taxon>
        <taxon>ecological metagenomes</taxon>
    </lineage>
</organism>
<dbReference type="EMBL" id="BARU01014825">
    <property type="protein sequence ID" value="GAH37205.1"/>
    <property type="molecule type" value="Genomic_DNA"/>
</dbReference>
<dbReference type="AlphaFoldDB" id="X1FXC5"/>
<evidence type="ECO:0000313" key="1">
    <source>
        <dbReference type="EMBL" id="GAH37205.1"/>
    </source>
</evidence>
<gene>
    <name evidence="1" type="ORF">S03H2_25923</name>
</gene>